<dbReference type="EC" id="1.1.1.381" evidence="5"/>
<dbReference type="EC" id="1.1.1.298" evidence="4"/>
<dbReference type="Pfam" id="PF00106">
    <property type="entry name" value="adh_short"/>
    <property type="match status" value="1"/>
</dbReference>
<dbReference type="SMART" id="SM00822">
    <property type="entry name" value="PKS_KR"/>
    <property type="match status" value="1"/>
</dbReference>
<keyword evidence="1" id="KW-0560">Oxidoreductase</keyword>
<evidence type="ECO:0000256" key="6">
    <source>
        <dbReference type="ARBA" id="ARBA00044065"/>
    </source>
</evidence>
<evidence type="ECO:0000313" key="13">
    <source>
        <dbReference type="Proteomes" id="UP000887568"/>
    </source>
</evidence>
<comment type="function">
    <text evidence="9">NADP-dependent dehydrogenase with broad substrate specificity acting on 3-hydroxy acids. Catalyzes the NADP-dependent oxidation of L-allo-threonine to L-2-amino-3-keto-butyrate, which is spontaneously decarboxylated into aminoacetone. Also acts on D-threonine, L-serine, D-serine, D-3-hydroxyisobutyrate, L-3-hydroxyisobutyrate, D-glycerate and L-glycerate. Able to catalyze the reduction of the malonic semialdehyde to 3-hydroxypropionic acid. YdfG is apparently supplementing RutE, the presumed malonic semialdehyde reductase involved in pyrimidine degradation since both are able to detoxify malonic semialdehyde.</text>
</comment>
<dbReference type="InterPro" id="IPR036291">
    <property type="entry name" value="NAD(P)-bd_dom_sf"/>
</dbReference>
<evidence type="ECO:0000313" key="12">
    <source>
        <dbReference type="EnsemblMetazoa" id="XP_038055416.1"/>
    </source>
</evidence>
<accession>A0A913ZWH3</accession>
<dbReference type="OMA" id="PEDWRRM"/>
<evidence type="ECO:0000256" key="5">
    <source>
        <dbReference type="ARBA" id="ARBA00044059"/>
    </source>
</evidence>
<evidence type="ECO:0000256" key="2">
    <source>
        <dbReference type="ARBA" id="ARBA00038261"/>
    </source>
</evidence>
<evidence type="ECO:0000256" key="9">
    <source>
        <dbReference type="ARBA" id="ARBA00045650"/>
    </source>
</evidence>
<dbReference type="GO" id="GO:0035527">
    <property type="term" value="F:3-hydroxypropionate dehydrogenase (NADP+) activity"/>
    <property type="evidence" value="ECO:0007669"/>
    <property type="project" value="UniProtKB-EC"/>
</dbReference>
<dbReference type="InterPro" id="IPR020904">
    <property type="entry name" value="Sc_DH/Rdtase_CS"/>
</dbReference>
<dbReference type="EnsemblMetazoa" id="XM_038199488.1">
    <property type="protein sequence ID" value="XP_038055416.1"/>
    <property type="gene ID" value="LOC119727562"/>
</dbReference>
<dbReference type="CDD" id="cd05233">
    <property type="entry name" value="SDR_c"/>
    <property type="match status" value="1"/>
</dbReference>
<feature type="domain" description="Ketoreductase" evidence="11">
    <location>
        <begin position="8"/>
        <end position="187"/>
    </location>
</feature>
<dbReference type="PANTHER" id="PTHR43086:SF3">
    <property type="entry name" value="NADP-DEPENDENT 3-HYDROXY ACID DEHYDROGENASE YDFG"/>
    <property type="match status" value="1"/>
</dbReference>
<organism evidence="12 13">
    <name type="scientific">Patiria miniata</name>
    <name type="common">Bat star</name>
    <name type="synonym">Asterina miniata</name>
    <dbReference type="NCBI Taxonomy" id="46514"/>
    <lineage>
        <taxon>Eukaryota</taxon>
        <taxon>Metazoa</taxon>
        <taxon>Echinodermata</taxon>
        <taxon>Eleutherozoa</taxon>
        <taxon>Asterozoa</taxon>
        <taxon>Asteroidea</taxon>
        <taxon>Valvatacea</taxon>
        <taxon>Valvatida</taxon>
        <taxon>Asterinidae</taxon>
        <taxon>Patiria</taxon>
    </lineage>
</organism>
<evidence type="ECO:0000256" key="7">
    <source>
        <dbReference type="ARBA" id="ARBA00044271"/>
    </source>
</evidence>
<dbReference type="OrthoDB" id="1933717at2759"/>
<dbReference type="InterPro" id="IPR002347">
    <property type="entry name" value="SDR_fam"/>
</dbReference>
<proteinExistence type="inferred from homology"/>
<dbReference type="PROSITE" id="PS00061">
    <property type="entry name" value="ADH_SHORT"/>
    <property type="match status" value="1"/>
</dbReference>
<dbReference type="AlphaFoldDB" id="A0A913ZWH3"/>
<protein>
    <recommendedName>
        <fullName evidence="6">NADP-dependent 3-hydroxy acid dehydrogenase YdfG</fullName>
        <ecNumber evidence="4">1.1.1.298</ecNumber>
        <ecNumber evidence="5">1.1.1.381</ecNumber>
    </recommendedName>
    <alternativeName>
        <fullName evidence="8">L-allo-threonine dehydrogenase</fullName>
    </alternativeName>
    <alternativeName>
        <fullName evidence="7">Malonic semialdehyde reductase</fullName>
    </alternativeName>
</protein>
<dbReference type="GO" id="GO:0005783">
    <property type="term" value="C:endoplasmic reticulum"/>
    <property type="evidence" value="ECO:0007669"/>
    <property type="project" value="TreeGrafter"/>
</dbReference>
<dbReference type="PANTHER" id="PTHR43086">
    <property type="entry name" value="VERY-LONG-CHAIN 3-OXOOACYL-COA REDUCTASE"/>
    <property type="match status" value="1"/>
</dbReference>
<evidence type="ECO:0000256" key="3">
    <source>
        <dbReference type="ARBA" id="ARBA00043812"/>
    </source>
</evidence>
<dbReference type="GeneID" id="119727562"/>
<evidence type="ECO:0000256" key="1">
    <source>
        <dbReference type="ARBA" id="ARBA00023002"/>
    </source>
</evidence>
<dbReference type="RefSeq" id="XP_038055416.1">
    <property type="nucleotide sequence ID" value="XM_038199488.1"/>
</dbReference>
<evidence type="ECO:0000259" key="11">
    <source>
        <dbReference type="SMART" id="SM00822"/>
    </source>
</evidence>
<reference evidence="12" key="1">
    <citation type="submission" date="2022-11" db="UniProtKB">
        <authorList>
            <consortium name="EnsemblMetazoa"/>
        </authorList>
    </citation>
    <scope>IDENTIFICATION</scope>
</reference>
<dbReference type="FunFam" id="3.40.50.720:FF:000047">
    <property type="entry name" value="NADP-dependent L-serine/L-allo-threonine dehydrogenase"/>
    <property type="match status" value="1"/>
</dbReference>
<evidence type="ECO:0000256" key="10">
    <source>
        <dbReference type="ARBA" id="ARBA00047274"/>
    </source>
</evidence>
<dbReference type="PRINTS" id="PR00081">
    <property type="entry name" value="GDHRDH"/>
</dbReference>
<sequence>MARPLEGKVVVITGGSSGIGLAIAKCLAQAGASVALAARHEEKLEQARLKIAEIGGKVLAVKTDVCVRQQVKDLIAKTEAELGPVDILVNNAGIGYYTMMRNLKEDEWEKTVDVNCKGVLNGIGAVLSGMIARGKGHIVNMSSDSGRATCPGLAVYAGTKYFVEGMTSSMRKELVGTGIRVTNIQPGDVTTSFNENKMIDQEALDKYFNSELDKYLSPDDIGRAVVYAVSQPDGVAVNEILIEPTDFPLV</sequence>
<evidence type="ECO:0000256" key="8">
    <source>
        <dbReference type="ARBA" id="ARBA00044349"/>
    </source>
</evidence>
<dbReference type="SUPFAM" id="SSF51735">
    <property type="entry name" value="NAD(P)-binding Rossmann-fold domains"/>
    <property type="match status" value="1"/>
</dbReference>
<dbReference type="InterPro" id="IPR057326">
    <property type="entry name" value="KR_dom"/>
</dbReference>
<comment type="catalytic activity">
    <reaction evidence="3">
        <text>L-allo-threonine + NADP(+) = aminoacetone + CO2 + NADPH</text>
        <dbReference type="Rhea" id="RHEA:43524"/>
        <dbReference type="ChEBI" id="CHEBI:16526"/>
        <dbReference type="ChEBI" id="CHEBI:57783"/>
        <dbReference type="ChEBI" id="CHEBI:58320"/>
        <dbReference type="ChEBI" id="CHEBI:58349"/>
        <dbReference type="ChEBI" id="CHEBI:58585"/>
        <dbReference type="EC" id="1.1.1.381"/>
    </reaction>
</comment>
<name>A0A913ZWH3_PATMI</name>
<dbReference type="Gene3D" id="3.40.50.720">
    <property type="entry name" value="NAD(P)-binding Rossmann-like Domain"/>
    <property type="match status" value="1"/>
</dbReference>
<evidence type="ECO:0000256" key="4">
    <source>
        <dbReference type="ARBA" id="ARBA00044050"/>
    </source>
</evidence>
<dbReference type="PRINTS" id="PR00080">
    <property type="entry name" value="SDRFAMILY"/>
</dbReference>
<comment type="catalytic activity">
    <reaction evidence="10">
        <text>3-hydroxypropanoate + NADP(+) = 3-oxopropanoate + NADPH + H(+)</text>
        <dbReference type="Rhea" id="RHEA:26438"/>
        <dbReference type="ChEBI" id="CHEBI:15378"/>
        <dbReference type="ChEBI" id="CHEBI:16510"/>
        <dbReference type="ChEBI" id="CHEBI:33190"/>
        <dbReference type="ChEBI" id="CHEBI:57783"/>
        <dbReference type="ChEBI" id="CHEBI:58349"/>
        <dbReference type="EC" id="1.1.1.298"/>
    </reaction>
</comment>
<dbReference type="Proteomes" id="UP000887568">
    <property type="component" value="Unplaced"/>
</dbReference>
<keyword evidence="13" id="KW-1185">Reference proteome</keyword>
<dbReference type="GO" id="GO:0030497">
    <property type="term" value="P:fatty acid elongation"/>
    <property type="evidence" value="ECO:0007669"/>
    <property type="project" value="TreeGrafter"/>
</dbReference>
<comment type="similarity">
    <text evidence="2">Belongs to the short-chain dehydrogenases/reductases (SDR) family. 17-beta-HSD 3 subfamily.</text>
</comment>